<dbReference type="GO" id="GO:0005576">
    <property type="term" value="C:extracellular region"/>
    <property type="evidence" value="ECO:0007669"/>
    <property type="project" value="UniProtKB-SubCell"/>
</dbReference>
<feature type="compositionally biased region" description="Polar residues" evidence="4">
    <location>
        <begin position="943"/>
        <end position="970"/>
    </location>
</feature>
<evidence type="ECO:0000313" key="6">
    <source>
        <dbReference type="EMBL" id="CAF2920858.1"/>
    </source>
</evidence>
<organism evidence="6 7">
    <name type="scientific">Lepeophtheirus salmonis</name>
    <name type="common">Salmon louse</name>
    <name type="synonym">Caligus salmonis</name>
    <dbReference type="NCBI Taxonomy" id="72036"/>
    <lineage>
        <taxon>Eukaryota</taxon>
        <taxon>Metazoa</taxon>
        <taxon>Ecdysozoa</taxon>
        <taxon>Arthropoda</taxon>
        <taxon>Crustacea</taxon>
        <taxon>Multicrustacea</taxon>
        <taxon>Hexanauplia</taxon>
        <taxon>Copepoda</taxon>
        <taxon>Siphonostomatoida</taxon>
        <taxon>Caligidae</taxon>
        <taxon>Lepeophtheirus</taxon>
    </lineage>
</organism>
<reference evidence="6" key="1">
    <citation type="submission" date="2021-02" db="EMBL/GenBank/DDBJ databases">
        <authorList>
            <person name="Bekaert M."/>
        </authorList>
    </citation>
    <scope>NUCLEOTIDE SEQUENCE</scope>
    <source>
        <strain evidence="6">IoA-00</strain>
    </source>
</reference>
<keyword evidence="3" id="KW-0732">Signal</keyword>
<feature type="compositionally biased region" description="Polar residues" evidence="4">
    <location>
        <begin position="579"/>
        <end position="588"/>
    </location>
</feature>
<feature type="compositionally biased region" description="Low complexity" evidence="4">
    <location>
        <begin position="1116"/>
        <end position="1128"/>
    </location>
</feature>
<feature type="compositionally biased region" description="Polar residues" evidence="4">
    <location>
        <begin position="613"/>
        <end position="622"/>
    </location>
</feature>
<feature type="region of interest" description="Disordered" evidence="4">
    <location>
        <begin position="1"/>
        <end position="49"/>
    </location>
</feature>
<dbReference type="Gene3D" id="6.20.200.20">
    <property type="match status" value="1"/>
</dbReference>
<feature type="compositionally biased region" description="Polar residues" evidence="4">
    <location>
        <begin position="510"/>
        <end position="520"/>
    </location>
</feature>
<dbReference type="SUPFAM" id="SSF57603">
    <property type="entry name" value="FnI-like domain"/>
    <property type="match status" value="5"/>
</dbReference>
<evidence type="ECO:0000256" key="3">
    <source>
        <dbReference type="ARBA" id="ARBA00022729"/>
    </source>
</evidence>
<feature type="compositionally biased region" description="Polar residues" evidence="4">
    <location>
        <begin position="38"/>
        <end position="49"/>
    </location>
</feature>
<evidence type="ECO:0000256" key="4">
    <source>
        <dbReference type="SAM" id="MobiDB-lite"/>
    </source>
</evidence>
<feature type="compositionally biased region" description="Polar residues" evidence="4">
    <location>
        <begin position="494"/>
        <end position="503"/>
    </location>
</feature>
<feature type="compositionally biased region" description="Low complexity" evidence="4">
    <location>
        <begin position="268"/>
        <end position="286"/>
    </location>
</feature>
<dbReference type="PROSITE" id="PS50184">
    <property type="entry name" value="VWFC_2"/>
    <property type="match status" value="3"/>
</dbReference>
<feature type="compositionally biased region" description="Polar residues" evidence="4">
    <location>
        <begin position="791"/>
        <end position="826"/>
    </location>
</feature>
<evidence type="ECO:0000256" key="2">
    <source>
        <dbReference type="ARBA" id="ARBA00022525"/>
    </source>
</evidence>
<feature type="compositionally biased region" description="Polar residues" evidence="4">
    <location>
        <begin position="1025"/>
        <end position="1044"/>
    </location>
</feature>
<feature type="compositionally biased region" description="Polar residues" evidence="4">
    <location>
        <begin position="460"/>
        <end position="482"/>
    </location>
</feature>
<feature type="region of interest" description="Disordered" evidence="4">
    <location>
        <begin position="928"/>
        <end position="1052"/>
    </location>
</feature>
<feature type="compositionally biased region" description="Polar residues" evidence="4">
    <location>
        <begin position="297"/>
        <end position="306"/>
    </location>
</feature>
<feature type="domain" description="VWFC" evidence="5">
    <location>
        <begin position="95"/>
        <end position="160"/>
    </location>
</feature>
<feature type="region of interest" description="Disordered" evidence="4">
    <location>
        <begin position="1258"/>
        <end position="1303"/>
    </location>
</feature>
<feature type="compositionally biased region" description="Polar residues" evidence="4">
    <location>
        <begin position="318"/>
        <end position="331"/>
    </location>
</feature>
<dbReference type="PANTHER" id="PTHR46698:SF3">
    <property type="entry name" value="TENECTIN ISOFORM 1-RELATED"/>
    <property type="match status" value="1"/>
</dbReference>
<feature type="compositionally biased region" description="Polar residues" evidence="4">
    <location>
        <begin position="443"/>
        <end position="452"/>
    </location>
</feature>
<evidence type="ECO:0000256" key="1">
    <source>
        <dbReference type="ARBA" id="ARBA00004613"/>
    </source>
</evidence>
<feature type="region of interest" description="Disordered" evidence="4">
    <location>
        <begin position="402"/>
        <end position="656"/>
    </location>
</feature>
<feature type="region of interest" description="Disordered" evidence="4">
    <location>
        <begin position="1085"/>
        <end position="1138"/>
    </location>
</feature>
<protein>
    <submittedName>
        <fullName evidence="6">(salmon louse) hypothetical protein</fullName>
    </submittedName>
</protein>
<dbReference type="Proteomes" id="UP000675881">
    <property type="component" value="Chromosome 4"/>
</dbReference>
<feature type="compositionally biased region" description="Acidic residues" evidence="4">
    <location>
        <begin position="1258"/>
        <end position="1275"/>
    </location>
</feature>
<dbReference type="InterPro" id="IPR001007">
    <property type="entry name" value="VWF_dom"/>
</dbReference>
<feature type="compositionally biased region" description="Low complexity" evidence="4">
    <location>
        <begin position="550"/>
        <end position="568"/>
    </location>
</feature>
<dbReference type="PANTHER" id="PTHR46698">
    <property type="entry name" value="CROSSVEINLESS 2"/>
    <property type="match status" value="1"/>
</dbReference>
<feature type="compositionally biased region" description="Low complexity" evidence="4">
    <location>
        <begin position="971"/>
        <end position="982"/>
    </location>
</feature>
<name>A0A7R8CSW7_LEPSM</name>
<keyword evidence="2" id="KW-0964">Secreted</keyword>
<accession>A0A7R8CSW7</accession>
<feature type="compositionally biased region" description="Basic and acidic residues" evidence="4">
    <location>
        <begin position="27"/>
        <end position="36"/>
    </location>
</feature>
<evidence type="ECO:0000313" key="7">
    <source>
        <dbReference type="Proteomes" id="UP000675881"/>
    </source>
</evidence>
<dbReference type="OrthoDB" id="10068079at2759"/>
<feature type="compositionally biased region" description="Polar residues" evidence="4">
    <location>
        <begin position="849"/>
        <end position="905"/>
    </location>
</feature>
<dbReference type="InterPro" id="IPR052424">
    <property type="entry name" value="Kielin_Chordin-BMP_Reg"/>
</dbReference>
<evidence type="ECO:0000259" key="5">
    <source>
        <dbReference type="PROSITE" id="PS50184"/>
    </source>
</evidence>
<feature type="domain" description="VWFC" evidence="5">
    <location>
        <begin position="184"/>
        <end position="250"/>
    </location>
</feature>
<feature type="compositionally biased region" description="Low complexity" evidence="4">
    <location>
        <begin position="1285"/>
        <end position="1303"/>
    </location>
</feature>
<feature type="compositionally biased region" description="Polar residues" evidence="4">
    <location>
        <begin position="1"/>
        <end position="24"/>
    </location>
</feature>
<dbReference type="EMBL" id="HG994583">
    <property type="protein sequence ID" value="CAF2920858.1"/>
    <property type="molecule type" value="Genomic_DNA"/>
</dbReference>
<feature type="compositionally biased region" description="Polar residues" evidence="4">
    <location>
        <begin position="1103"/>
        <end position="1115"/>
    </location>
</feature>
<feature type="compositionally biased region" description="Polar residues" evidence="4">
    <location>
        <begin position="528"/>
        <end position="537"/>
    </location>
</feature>
<feature type="compositionally biased region" description="Polar residues" evidence="4">
    <location>
        <begin position="405"/>
        <end position="436"/>
    </location>
</feature>
<feature type="domain" description="VWFC" evidence="5">
    <location>
        <begin position="1184"/>
        <end position="1248"/>
    </location>
</feature>
<feature type="compositionally biased region" description="Polar residues" evidence="4">
    <location>
        <begin position="983"/>
        <end position="1011"/>
    </location>
</feature>
<gene>
    <name evidence="6" type="ORF">LSAA_9331</name>
</gene>
<sequence length="1556" mass="166481">MTQDPTAIQFPDSMNDSKNITVVPSHQKADQEKDYENETSTSNEDYESTNQSTVSIIDMFFSTYAPDILSESDTLNQVQDDDTVDVESTTLEIRSTCLHNGVTYQDFDDIASNDPCEVCYCNYGQVVCSKMVCNKLEGHEFCRPLPPKEGKCCPDQYECLSTTEDHMANVTIQSVTTKPLDPSGKCDRNGTIYENGADVPITSKCYNSCTCINTEFICDYLPCKEAPQLDGLTCTEVPVEGECCPMFKCDDLSSNEISTQIPLKNMNSTTSGPSSSETTLSTLDETSIGETTKDNVTDTSTLSMSQEVKDEGNESEIQEMTSTNASNVSETTVAPTESGIDSMNATNINATFPSKFVNNKETTVTPTEVTSSENMETVSVAYQTTEKSNTLMVMLKQLKHPEKNVTLNESNASTTPISEGATTSLDATTPSSTNISVDKFEENTTNFGSGIETTEKIDENVTNPSSETGTSENTNENATTVSGGFETSEKTDENATTVSSGTETSKETYENATTVSSGIETSKETDENATTVSSAIETSKETDENATTVSSAIETSETTDESATTVSSGTETLKETDENATTVSSGIETSKETDENTTTASSAIETSEKTDENATTVSSGTETSKETDENATSVSTGIGTDEKTDENATTVSSDIETSEKKLMKNTTTVSILVLKLMKKTDENATTVSSDIETSGKTDENTTTVSSDIETSTETEENATTFSSAIEISTETEENATTVSTGIETDENATTVSTGIETDENATTVSKTDENATTVSSAIEISTETEENATTVSTGIETDENATSVSSGIVTSEKTDKNATTVGSGIETSKETDENTTTVGSAIETDEKMTTSSAGDETSSVDTSEFTHSGNDTNTSESQNENVTSTPTSIINSTEESLSTTTPNSTSDDKVSTTIPTESIETTTFSYEYLPPTTADPSLKTENENTLSENGGNNFITTVSPVPSVQNTDLGTNNSSLASTATSVESQDNQSKPTESEIKTTTFSSIDASTHTNDVDSSSESDSEDQNTLNETLTSDVSNEPNKVTTELPKITDEEKMKLSSNLTNSIMKDDEIIATTNVPSIFESATSDKKGLDNATSDKENDSTTSSMENKGNEGSATTESSTLSSTTGKNTIINEEDMEPEAMQVVEESTLLTQANSTVVGEPHGSTFVFETTTKSSTTNKLKFCILNGMIVKNGGDVPDSDPCKLCSCYDGEVNCATQICAPPSGYENCTALSAEEGVCCPKYSCKTKFEAIEYDDADEDIEDNNEEDKELEDGSQVLTGNYSTEVPSASSSEPPVTTTVSATTGDVVGTASSDILDGEDVQDPSADSLKGTPISDAEGQVSLDSLGPGACLYDGKVYVSAQQIPRNNPCDFCFCFRGDICLQQSCPPPIPGCREEIIDGFCCPRYECPVTMGFKNVTEQVNKHSLVSWLFGDEESNSPETVTTQVRGCEIQGDFYEVGAIVKSASGPCLQCRCGLNEKLECEPQLCEPQPLKENDDMELWTVPSGMVMKLYKDSSYCLLKYLHRYSPTTPILYVVMVLDPLIVSLPPSILPGR</sequence>
<keyword evidence="7" id="KW-1185">Reference proteome</keyword>
<feature type="region of interest" description="Disordered" evidence="4">
    <location>
        <begin position="262"/>
        <end position="331"/>
    </location>
</feature>
<dbReference type="SMART" id="SM00214">
    <property type="entry name" value="VWC"/>
    <property type="match status" value="5"/>
</dbReference>
<feature type="compositionally biased region" description="Basic and acidic residues" evidence="4">
    <location>
        <begin position="1086"/>
        <end position="1102"/>
    </location>
</feature>
<dbReference type="Gene3D" id="2.10.70.10">
    <property type="entry name" value="Complement Module, domain 1"/>
    <property type="match status" value="1"/>
</dbReference>
<feature type="compositionally biased region" description="Polar residues" evidence="4">
    <location>
        <begin position="683"/>
        <end position="692"/>
    </location>
</feature>
<proteinExistence type="predicted"/>
<feature type="region of interest" description="Disordered" evidence="4">
    <location>
        <begin position="783"/>
        <end position="916"/>
    </location>
</feature>
<feature type="region of interest" description="Disordered" evidence="4">
    <location>
        <begin position="681"/>
        <end position="719"/>
    </location>
</feature>
<feature type="compositionally biased region" description="Low complexity" evidence="4">
    <location>
        <begin position="596"/>
        <end position="605"/>
    </location>
</feature>
<comment type="subcellular location">
    <subcellularLocation>
        <location evidence="1">Secreted</location>
    </subcellularLocation>
</comment>